<dbReference type="Proteomes" id="UP001235874">
    <property type="component" value="Chromosome"/>
</dbReference>
<dbReference type="AlphaFoldDB" id="A0AAJ6L5L4"/>
<protein>
    <submittedName>
        <fullName evidence="2">Uncharacterized protein</fullName>
    </submittedName>
</protein>
<evidence type="ECO:0000256" key="1">
    <source>
        <dbReference type="SAM" id="MobiDB-lite"/>
    </source>
</evidence>
<feature type="region of interest" description="Disordered" evidence="1">
    <location>
        <begin position="1"/>
        <end position="43"/>
    </location>
</feature>
<feature type="compositionally biased region" description="Basic and acidic residues" evidence="1">
    <location>
        <begin position="34"/>
        <end position="43"/>
    </location>
</feature>
<reference evidence="2 3" key="1">
    <citation type="submission" date="2023-07" db="EMBL/GenBank/DDBJ databases">
        <title>Micromonospora profundi TRM 95458 converts glycerol to a new osmotic compound.</title>
        <authorList>
            <person name="Lu D."/>
        </authorList>
    </citation>
    <scope>NUCLEOTIDE SEQUENCE [LARGE SCALE GENOMIC DNA]</scope>
    <source>
        <strain evidence="2 3">TRM95458</strain>
    </source>
</reference>
<evidence type="ECO:0000313" key="3">
    <source>
        <dbReference type="Proteomes" id="UP001235874"/>
    </source>
</evidence>
<keyword evidence="3" id="KW-1185">Reference proteome</keyword>
<proteinExistence type="predicted"/>
<gene>
    <name evidence="2" type="ORF">Q3V37_01725</name>
</gene>
<dbReference type="EMBL" id="CP130472">
    <property type="protein sequence ID" value="WLS46033.1"/>
    <property type="molecule type" value="Genomic_DNA"/>
</dbReference>
<organism evidence="2 3">
    <name type="scientific">Micromonospora profundi</name>
    <dbReference type="NCBI Taxonomy" id="1420889"/>
    <lineage>
        <taxon>Bacteria</taxon>
        <taxon>Bacillati</taxon>
        <taxon>Actinomycetota</taxon>
        <taxon>Actinomycetes</taxon>
        <taxon>Micromonosporales</taxon>
        <taxon>Micromonosporaceae</taxon>
        <taxon>Micromonospora</taxon>
    </lineage>
</organism>
<evidence type="ECO:0000313" key="2">
    <source>
        <dbReference type="EMBL" id="WLS46033.1"/>
    </source>
</evidence>
<sequence>MRFAGQSSAEGVANPAAGVPPNPGFFVPQAQEPWTRHPEGNDDKRDIDEFLRSLNVDTAAFGELQSEYRQAALLNMGVMAGVYFKLEVTDSATSVRIQDVRLALNASSYERHASFDAFWALLEPHGGVAVISAEPDSGRTALAYGLLARLRYKDVVREVHRLTFGGSDTLPSRRIPRDSGRVYLLELPPDEQAGEGELEFRVKDDFCDQLVSLQEVLARRESRLVVLTRPIQWNRITGGAKYAFAPAVGPAPAPIEITRALVRAARPDAPLDLWLNDPRITKLFDRAVPIDAVDIADLILGEQLAGQSEDRAHDEQVENVVNARASWRTKLLEWHKEPGRTAIERNFLLAAAILRDAPVGHIYAKAADLCKAFADSQFELAGQSAPGIIQLLDSVGGEPAPSERIRFQRPHWEDAAVEYFWIDRPLSRQVFVKWLAETPLVSAQGDLVKISQEESLQIGRRVVDFAVRFAVRHERPLPLAKLAEVWDRNGKLWPLLVEAIDRAAITDVTSPYIRRMLLDWAKASEPSRKRLVAAVCARDFGVVHTGFALRRLRHIGDACTAEVLKDLQEAVRQLWMDEAARVTLLQYLGAWCRNEYAAGRVVFQTLALVEDENSGMPQVLTVFENDSYSGVSSNVLDIAWRSLLDHADLIQPDNPLQKCINVWMTAAMDDQGRDQIFLVLKAAASGATGTKPSVRREMLRGCIRSWAEAGVADREKRRLLQREFGEILDAEIARSARSIASGLEAR</sequence>
<accession>A0AAJ6L5L4</accession>
<name>A0AAJ6L5L4_9ACTN</name>
<dbReference type="KEGG" id="mprn:Q3V37_01725"/>
<dbReference type="RefSeq" id="WP_306272679.1">
    <property type="nucleotide sequence ID" value="NZ_CP130472.1"/>
</dbReference>